<keyword evidence="2" id="KW-1185">Reference proteome</keyword>
<proteinExistence type="predicted"/>
<dbReference type="EC" id="3.1.3.-" evidence="1"/>
<dbReference type="PANTHER" id="PTHR10000:SF25">
    <property type="entry name" value="PHOSPHATASE YKRA-RELATED"/>
    <property type="match status" value="1"/>
</dbReference>
<dbReference type="InterPro" id="IPR036412">
    <property type="entry name" value="HAD-like_sf"/>
</dbReference>
<evidence type="ECO:0000313" key="2">
    <source>
        <dbReference type="Proteomes" id="UP001172728"/>
    </source>
</evidence>
<protein>
    <submittedName>
        <fullName evidence="1">HAD family hydrolase</fullName>
        <ecNumber evidence="1">3.1.3.-</ecNumber>
    </submittedName>
</protein>
<gene>
    <name evidence="1" type="ORF">QQX09_12675</name>
</gene>
<sequence>MTDPAPASSRRAIFLDVDGTYAHHGRVPEAHAEAVRAARRAGHLVLLCTGRPVSLLPEHITAAGFDGFIAGAGAYAILGDEVLLDTRFPAALAARAIEALDAHGALYFLEAPDATHARPATIEAMSAFLPRRSVHSDAEERGRRDVTSALRPSEELAGVEFGKITSVHAEVPLPEIAALVGPDVAVIPSSIPDLGPGAGEMFLADVHKAVGIAAVVERLGLERAQVVAFGDGPNDLEMLEYAGVAVAIEGSDPELLDLADHVAGPPDREGLAAAFAELGLLG</sequence>
<dbReference type="SUPFAM" id="SSF56784">
    <property type="entry name" value="HAD-like"/>
    <property type="match status" value="1"/>
</dbReference>
<dbReference type="Gene3D" id="3.40.50.1000">
    <property type="entry name" value="HAD superfamily/HAD-like"/>
    <property type="match status" value="1"/>
</dbReference>
<name>A0ABT8GCI8_9MICO</name>
<dbReference type="Proteomes" id="UP001172728">
    <property type="component" value="Unassembled WGS sequence"/>
</dbReference>
<dbReference type="EMBL" id="JAUHPW010000011">
    <property type="protein sequence ID" value="MDN4476709.1"/>
    <property type="molecule type" value="Genomic_DNA"/>
</dbReference>
<dbReference type="Gene3D" id="3.30.1240.10">
    <property type="match status" value="1"/>
</dbReference>
<dbReference type="PANTHER" id="PTHR10000">
    <property type="entry name" value="PHOSPHOSERINE PHOSPHATASE"/>
    <property type="match status" value="1"/>
</dbReference>
<comment type="caution">
    <text evidence="1">The sequence shown here is derived from an EMBL/GenBank/DDBJ whole genome shotgun (WGS) entry which is preliminary data.</text>
</comment>
<evidence type="ECO:0000313" key="1">
    <source>
        <dbReference type="EMBL" id="MDN4476709.1"/>
    </source>
</evidence>
<organism evidence="1 2">
    <name type="scientific">Demequina litoralis</name>
    <dbReference type="NCBI Taxonomy" id="3051660"/>
    <lineage>
        <taxon>Bacteria</taxon>
        <taxon>Bacillati</taxon>
        <taxon>Actinomycetota</taxon>
        <taxon>Actinomycetes</taxon>
        <taxon>Micrococcales</taxon>
        <taxon>Demequinaceae</taxon>
        <taxon>Demequina</taxon>
    </lineage>
</organism>
<reference evidence="1" key="1">
    <citation type="submission" date="2023-06" db="EMBL/GenBank/DDBJ databases">
        <title>Sysu t00192.</title>
        <authorList>
            <person name="Gao L."/>
            <person name="Fang B.-Z."/>
            <person name="Li W.-J."/>
        </authorList>
    </citation>
    <scope>NUCLEOTIDE SEQUENCE</scope>
    <source>
        <strain evidence="1">SYSU T00192</strain>
    </source>
</reference>
<dbReference type="InterPro" id="IPR023214">
    <property type="entry name" value="HAD_sf"/>
</dbReference>
<accession>A0ABT8GCI8</accession>
<keyword evidence="1" id="KW-0378">Hydrolase</keyword>
<dbReference type="Pfam" id="PF08282">
    <property type="entry name" value="Hydrolase_3"/>
    <property type="match status" value="1"/>
</dbReference>
<dbReference type="GO" id="GO:0016787">
    <property type="term" value="F:hydrolase activity"/>
    <property type="evidence" value="ECO:0007669"/>
    <property type="project" value="UniProtKB-KW"/>
</dbReference>
<dbReference type="RefSeq" id="WP_301135334.1">
    <property type="nucleotide sequence ID" value="NZ_JAUHPW010000011.1"/>
</dbReference>